<dbReference type="GO" id="GO:0009986">
    <property type="term" value="C:cell surface"/>
    <property type="evidence" value="ECO:0007669"/>
    <property type="project" value="UniProtKB-SubCell"/>
</dbReference>
<evidence type="ECO:0000256" key="9">
    <source>
        <dbReference type="ARBA" id="ARBA00023136"/>
    </source>
</evidence>
<dbReference type="EMBL" id="VOSK01000031">
    <property type="protein sequence ID" value="MPR25754.1"/>
    <property type="molecule type" value="Genomic_DNA"/>
</dbReference>
<feature type="domain" description="Trimeric autotransporter adhesin YadA-like stalk" evidence="13">
    <location>
        <begin position="455"/>
        <end position="490"/>
    </location>
</feature>
<evidence type="ECO:0000256" key="10">
    <source>
        <dbReference type="ARBA" id="ARBA00023237"/>
    </source>
</evidence>
<comment type="subcellular location">
    <subcellularLocation>
        <location evidence="2">Cell outer membrane</location>
    </subcellularLocation>
    <subcellularLocation>
        <location evidence="1">Cell surface</location>
    </subcellularLocation>
</comment>
<keyword evidence="15" id="KW-1185">Reference proteome</keyword>
<dbReference type="InterPro" id="IPR011049">
    <property type="entry name" value="Serralysin-like_metalloprot_C"/>
</dbReference>
<feature type="domain" description="Trimeric autotransporter adhesin YadA-like stalk" evidence="13">
    <location>
        <begin position="343"/>
        <end position="373"/>
    </location>
</feature>
<evidence type="ECO:0000256" key="2">
    <source>
        <dbReference type="ARBA" id="ARBA00004442"/>
    </source>
</evidence>
<name>A0A5N7MHX6_9HYPH</name>
<comment type="similarity">
    <text evidence="3">Belongs to the autotransporter-2 (AT-2) (TC 1.B.40) family.</text>
</comment>
<evidence type="ECO:0000256" key="3">
    <source>
        <dbReference type="ARBA" id="ARBA00005848"/>
    </source>
</evidence>
<dbReference type="Proteomes" id="UP000403266">
    <property type="component" value="Unassembled WGS sequence"/>
</dbReference>
<evidence type="ECO:0000259" key="13">
    <source>
        <dbReference type="Pfam" id="PF05662"/>
    </source>
</evidence>
<reference evidence="14 15" key="1">
    <citation type="journal article" date="2019" name="Syst. Appl. Microbiol.">
        <title>Microvirga tunisiensis sp. nov., a root nodule symbiotic bacterium isolated from Lupinus micranthus and L. luteus grown in Northern Tunisia.</title>
        <authorList>
            <person name="Msaddak A."/>
            <person name="Rejili M."/>
            <person name="Duran D."/>
            <person name="Mars M."/>
            <person name="Palacios J.M."/>
            <person name="Ruiz-Argueso T."/>
            <person name="Rey L."/>
            <person name="Imperial J."/>
        </authorList>
    </citation>
    <scope>NUCLEOTIDE SEQUENCE [LARGE SCALE GENOMIC DNA]</scope>
    <source>
        <strain evidence="14 15">Lmie10</strain>
    </source>
</reference>
<evidence type="ECO:0000256" key="1">
    <source>
        <dbReference type="ARBA" id="ARBA00004241"/>
    </source>
</evidence>
<dbReference type="Gene3D" id="6.10.250.2040">
    <property type="match status" value="2"/>
</dbReference>
<accession>A0A5N7MHX6</accession>
<evidence type="ECO:0000256" key="11">
    <source>
        <dbReference type="SAM" id="SignalP"/>
    </source>
</evidence>
<dbReference type="InterPro" id="IPR008635">
    <property type="entry name" value="Coiled_stalk_dom"/>
</dbReference>
<keyword evidence="8" id="KW-0653">Protein transport</keyword>
<feature type="signal peptide" evidence="11">
    <location>
        <begin position="1"/>
        <end position="26"/>
    </location>
</feature>
<evidence type="ECO:0000256" key="4">
    <source>
        <dbReference type="ARBA" id="ARBA00022448"/>
    </source>
</evidence>
<dbReference type="SUPFAM" id="SSF101967">
    <property type="entry name" value="Adhesin YadA, collagen-binding domain"/>
    <property type="match status" value="2"/>
</dbReference>
<organism evidence="14 15">
    <name type="scientific">Microvirga tunisiensis</name>
    <dbReference type="NCBI Taxonomy" id="2108360"/>
    <lineage>
        <taxon>Bacteria</taxon>
        <taxon>Pseudomonadati</taxon>
        <taxon>Pseudomonadota</taxon>
        <taxon>Alphaproteobacteria</taxon>
        <taxon>Hyphomicrobiales</taxon>
        <taxon>Methylobacteriaceae</taxon>
        <taxon>Microvirga</taxon>
    </lineage>
</organism>
<keyword evidence="6" id="KW-0812">Transmembrane</keyword>
<evidence type="ECO:0000256" key="7">
    <source>
        <dbReference type="ARBA" id="ARBA00022729"/>
    </source>
</evidence>
<dbReference type="OrthoDB" id="1631723at2"/>
<dbReference type="Gene3D" id="2.60.40.4050">
    <property type="match status" value="1"/>
</dbReference>
<dbReference type="Gene3D" id="1.20.5.340">
    <property type="match status" value="1"/>
</dbReference>
<feature type="domain" description="Trimeric autotransporter adhesin YadA-like C-terminal membrane anchor" evidence="12">
    <location>
        <begin position="530"/>
        <end position="586"/>
    </location>
</feature>
<protein>
    <recommendedName>
        <fullName evidence="16">Trimeric autotransporter adhesin YadA-like C-terminal membrane anchor domain-containing protein</fullName>
    </recommendedName>
</protein>
<dbReference type="Pfam" id="PF05662">
    <property type="entry name" value="YadA_stalk"/>
    <property type="match status" value="2"/>
</dbReference>
<evidence type="ECO:0000259" key="12">
    <source>
        <dbReference type="Pfam" id="PF03895"/>
    </source>
</evidence>
<comment type="caution">
    <text evidence="14">The sequence shown here is derived from an EMBL/GenBank/DDBJ whole genome shotgun (WGS) entry which is preliminary data.</text>
</comment>
<evidence type="ECO:0000256" key="5">
    <source>
        <dbReference type="ARBA" id="ARBA00022452"/>
    </source>
</evidence>
<gene>
    <name evidence="14" type="ORF">FS320_11065</name>
</gene>
<sequence length="588" mass="59843">MSLHSPPRFIAALVAAAIAVSGFSPAARAQTAPKVTGTSGCIVRNGGSASAGEPIQCGTNGTDNVIQGTWVGATEVNNALTNIQNQINQIRNDSGSGGEVVIATDESTVVGDGSAGSPIRLNPAITNQINNHEARLGSAETRLGNIEAVNGQQNTRLDNVEAVNNAQNTRLTNAESVNTAQDTRLTNVENKNAAQDGRLDGVEAVNNAQNQTLANHETRIGGLETTVASHGVRLDAAENVLASHTSQLADHSTRIGTVETKVAGLTVTVDQHSTWINNVNAGKGITNFRTNSNGPDAQATGAKTVSVGAGSVAAHDNSVALGDGSKTDRANSVSVGTAGAERQITNVSAGTENTDAANVAQLRALAAALGGGAAVGPGNGQTINGRSAGAAAAGSGMDGGAVLMPTYQVQDREYRNVGGAIAALDDSTVKYDRNADGSKGNRISLSGGDKSKPVQISNVADGVKDLDAVNVRQLKAAAGGGKTYTDTRIDIMKEYVDRRFSALSGEIGEVRKEARAAAAVGLATASLRYDPRPGKLSVAAGSGHWRGSTAMAMGVGWNSEDGVARYNISASTADGEWGVAGGMSFTLN</sequence>
<keyword evidence="9" id="KW-0472">Membrane</keyword>
<evidence type="ECO:0000313" key="14">
    <source>
        <dbReference type="EMBL" id="MPR25754.1"/>
    </source>
</evidence>
<evidence type="ECO:0000256" key="6">
    <source>
        <dbReference type="ARBA" id="ARBA00022692"/>
    </source>
</evidence>
<dbReference type="InterPro" id="IPR005594">
    <property type="entry name" value="YadA_C"/>
</dbReference>
<keyword evidence="10" id="KW-0998">Cell outer membrane</keyword>
<proteinExistence type="inferred from homology"/>
<evidence type="ECO:0000313" key="15">
    <source>
        <dbReference type="Proteomes" id="UP000403266"/>
    </source>
</evidence>
<dbReference type="Gene3D" id="3.30.1300.30">
    <property type="entry name" value="GSPII I/J protein-like"/>
    <property type="match status" value="1"/>
</dbReference>
<keyword evidence="4" id="KW-0813">Transport</keyword>
<keyword evidence="5" id="KW-1134">Transmembrane beta strand</keyword>
<keyword evidence="7 11" id="KW-0732">Signal</keyword>
<dbReference type="GO" id="GO:0009279">
    <property type="term" value="C:cell outer membrane"/>
    <property type="evidence" value="ECO:0007669"/>
    <property type="project" value="UniProtKB-SubCell"/>
</dbReference>
<feature type="chain" id="PRO_5030135437" description="Trimeric autotransporter adhesin YadA-like C-terminal membrane anchor domain-containing protein" evidence="11">
    <location>
        <begin position="27"/>
        <end position="588"/>
    </location>
</feature>
<dbReference type="SUPFAM" id="SSF57997">
    <property type="entry name" value="Tropomyosin"/>
    <property type="match status" value="1"/>
</dbReference>
<dbReference type="AlphaFoldDB" id="A0A5N7MHX6"/>
<evidence type="ECO:0008006" key="16">
    <source>
        <dbReference type="Google" id="ProtNLM"/>
    </source>
</evidence>
<evidence type="ECO:0000256" key="8">
    <source>
        <dbReference type="ARBA" id="ARBA00022927"/>
    </source>
</evidence>
<dbReference type="Pfam" id="PF03895">
    <property type="entry name" value="YadA_anchor"/>
    <property type="match status" value="1"/>
</dbReference>
<dbReference type="InterPro" id="IPR045584">
    <property type="entry name" value="Pilin-like"/>
</dbReference>
<dbReference type="GO" id="GO:0015031">
    <property type="term" value="P:protein transport"/>
    <property type="evidence" value="ECO:0007669"/>
    <property type="project" value="UniProtKB-KW"/>
</dbReference>
<dbReference type="SUPFAM" id="SSF54523">
    <property type="entry name" value="Pili subunits"/>
    <property type="match status" value="1"/>
</dbReference>